<dbReference type="AlphaFoldDB" id="A0AAE1HY48"/>
<comment type="caution">
    <text evidence="2">The sequence shown here is derived from an EMBL/GenBank/DDBJ whole genome shotgun (WGS) entry which is preliminary data.</text>
</comment>
<evidence type="ECO:0000313" key="2">
    <source>
        <dbReference type="EMBL" id="KAK3929545.1"/>
    </source>
</evidence>
<reference evidence="2" key="1">
    <citation type="submission" date="2021-07" db="EMBL/GenBank/DDBJ databases">
        <authorList>
            <person name="Catto M.A."/>
            <person name="Jacobson A."/>
            <person name="Kennedy G."/>
            <person name="Labadie P."/>
            <person name="Hunt B.G."/>
            <person name="Srinivasan R."/>
        </authorList>
    </citation>
    <scope>NUCLEOTIDE SEQUENCE</scope>
    <source>
        <strain evidence="2">PL_HMW_Pooled</strain>
        <tissue evidence="2">Head</tissue>
    </source>
</reference>
<reference evidence="2" key="2">
    <citation type="journal article" date="2023" name="BMC Genomics">
        <title>Pest status, molecular evolution, and epigenetic factors derived from the genome assembly of Frankliniella fusca, a thysanopteran phytovirus vector.</title>
        <authorList>
            <person name="Catto M.A."/>
            <person name="Labadie P.E."/>
            <person name="Jacobson A.L."/>
            <person name="Kennedy G.G."/>
            <person name="Srinivasan R."/>
            <person name="Hunt B.G."/>
        </authorList>
    </citation>
    <scope>NUCLEOTIDE SEQUENCE</scope>
    <source>
        <strain evidence="2">PL_HMW_Pooled</strain>
    </source>
</reference>
<protein>
    <submittedName>
        <fullName evidence="2">NAD kinase 1</fullName>
    </submittedName>
</protein>
<dbReference type="GO" id="GO:0016301">
    <property type="term" value="F:kinase activity"/>
    <property type="evidence" value="ECO:0007669"/>
    <property type="project" value="UniProtKB-KW"/>
</dbReference>
<name>A0AAE1HY48_9NEOP</name>
<accession>A0AAE1HY48</accession>
<evidence type="ECO:0000256" key="1">
    <source>
        <dbReference type="SAM" id="MobiDB-lite"/>
    </source>
</evidence>
<dbReference type="EMBL" id="JAHWGI010001401">
    <property type="protein sequence ID" value="KAK3929545.1"/>
    <property type="molecule type" value="Genomic_DNA"/>
</dbReference>
<feature type="compositionally biased region" description="Polar residues" evidence="1">
    <location>
        <begin position="243"/>
        <end position="294"/>
    </location>
</feature>
<sequence>MQFFHFTSTSGVVFVGGGNWRGGNNPALMSLMGPLLSNHRLPAPSTMFPTLPQITLQPTPYQMFPAMLPQLPHNDHAEGERMNECSTKIKKGSRVKKVQKKKVKTRKLMSWVVTHMKKGNELHCPKKAKHATATKVSLDSSSLSCEVGSQNSDIQVNAPSPKKKPHQYQIQTVAQIHAPPVPAKTVTANNKTDLKLKFQNRNEDDIISLDDGVELLSQSVSPIKKRNDKGCSKKEDTRVAVCNYSSSPNGKKESQNSSLQDTVASDPTEKSLQCAVSSASARDMSLSISPPISTRTRRGKRMNIPDDLSSKFESLAAAENALERTLTQAYKHAKYDDDMAFFRENPHILMPNGFTPMPPLDLDNLMDECYGSEWRE</sequence>
<feature type="region of interest" description="Disordered" evidence="1">
    <location>
        <begin position="243"/>
        <end position="306"/>
    </location>
</feature>
<keyword evidence="2" id="KW-0808">Transferase</keyword>
<proteinExistence type="predicted"/>
<dbReference type="Proteomes" id="UP001219518">
    <property type="component" value="Unassembled WGS sequence"/>
</dbReference>
<evidence type="ECO:0000313" key="3">
    <source>
        <dbReference type="Proteomes" id="UP001219518"/>
    </source>
</evidence>
<keyword evidence="3" id="KW-1185">Reference proteome</keyword>
<gene>
    <name evidence="2" type="ORF">KUF71_003552</name>
</gene>
<keyword evidence="2" id="KW-0418">Kinase</keyword>
<organism evidence="2 3">
    <name type="scientific">Frankliniella fusca</name>
    <dbReference type="NCBI Taxonomy" id="407009"/>
    <lineage>
        <taxon>Eukaryota</taxon>
        <taxon>Metazoa</taxon>
        <taxon>Ecdysozoa</taxon>
        <taxon>Arthropoda</taxon>
        <taxon>Hexapoda</taxon>
        <taxon>Insecta</taxon>
        <taxon>Pterygota</taxon>
        <taxon>Neoptera</taxon>
        <taxon>Paraneoptera</taxon>
        <taxon>Thysanoptera</taxon>
        <taxon>Terebrantia</taxon>
        <taxon>Thripoidea</taxon>
        <taxon>Thripidae</taxon>
        <taxon>Frankliniella</taxon>
    </lineage>
</organism>